<feature type="compositionally biased region" description="Polar residues" evidence="1">
    <location>
        <begin position="561"/>
        <end position="573"/>
    </location>
</feature>
<evidence type="ECO:0000259" key="2">
    <source>
        <dbReference type="PROSITE" id="PS50031"/>
    </source>
</evidence>
<dbReference type="GeneID" id="18813780"/>
<feature type="domain" description="EH" evidence="2">
    <location>
        <begin position="391"/>
        <end position="475"/>
    </location>
</feature>
<dbReference type="Gene3D" id="1.10.238.10">
    <property type="entry name" value="EF-hand"/>
    <property type="match status" value="2"/>
</dbReference>
<name>F8ND91_SERL9</name>
<dbReference type="SUPFAM" id="SSF47473">
    <property type="entry name" value="EF-hand"/>
    <property type="match status" value="2"/>
</dbReference>
<feature type="region of interest" description="Disordered" evidence="1">
    <location>
        <begin position="933"/>
        <end position="962"/>
    </location>
</feature>
<dbReference type="EMBL" id="GL945428">
    <property type="protein sequence ID" value="EGO30175.1"/>
    <property type="molecule type" value="Genomic_DNA"/>
</dbReference>
<dbReference type="InterPro" id="IPR011992">
    <property type="entry name" value="EF-hand-dom_pair"/>
</dbReference>
<proteinExistence type="predicted"/>
<dbReference type="GO" id="GO:0005737">
    <property type="term" value="C:cytoplasm"/>
    <property type="evidence" value="ECO:0007669"/>
    <property type="project" value="TreeGrafter"/>
</dbReference>
<feature type="region of interest" description="Disordered" evidence="1">
    <location>
        <begin position="546"/>
        <end position="573"/>
    </location>
</feature>
<feature type="compositionally biased region" description="Polar residues" evidence="1">
    <location>
        <begin position="220"/>
        <end position="240"/>
    </location>
</feature>
<feature type="compositionally biased region" description="Polar residues" evidence="1">
    <location>
        <begin position="263"/>
        <end position="276"/>
    </location>
</feature>
<feature type="compositionally biased region" description="Low complexity" evidence="1">
    <location>
        <begin position="1"/>
        <end position="15"/>
    </location>
</feature>
<protein>
    <recommendedName>
        <fullName evidence="2">EH domain-containing protein</fullName>
    </recommendedName>
</protein>
<dbReference type="Pfam" id="PF12763">
    <property type="entry name" value="EH"/>
    <property type="match status" value="1"/>
</dbReference>
<feature type="region of interest" description="Disordered" evidence="1">
    <location>
        <begin position="1186"/>
        <end position="1214"/>
    </location>
</feature>
<dbReference type="GO" id="GO:0006897">
    <property type="term" value="P:endocytosis"/>
    <property type="evidence" value="ECO:0007669"/>
    <property type="project" value="TreeGrafter"/>
</dbReference>
<sequence length="1306" mass="144387">MSIPISHSNSSESSSTANANTLTDSHNDLINVLGKRGPGEDWRQSFHALKSRKHQEDSLLQEEPPSPPPEPSRRPRILRLFAERAMERQSKNRQRDVEASDQTPIAKDVDMVEAPKNPSSIVDNVRTVWKQITGMGQSSTNNAPNAPPQTIKDATQIPAMSGGETRSTPSTLQELLQMYPVPSQPSAQQTASTADNAVIAMTSEIQSSTHRDILMPDFHITTSTSTGRPAEANSTTSAWNHQGHGAQENSYVSVDVNMERTSLLSQTPQDNHQRQAIGQRDNRSRPSLPHTPSHIQMQDILYGAPPAVSVNNTGKLKEPAASSLSDPSSQVRQVGVRFASHASVVNGAFTSLQPVQQQQTERAGRIAQPSALYGNSLEAADTNMWVIQPEAKRQFIGYFEKLGAKNGTINMGQAWKYLSESRLSSELLLQICGLADTQNCNTLDSDDFCIAVHLANLLSSGRLKTVPTTLPPVIVRAENWFKSLDFEKTGLVRKDTLISNLLSSNVPLSVVTRVANLVNLKKQETLDCESIILTLHLIEEASTGKPLPETLPTSLIPPSHRPTQNPANTRFATSSNTLTQRNSFSGTVVEPSSFTFQPSTSTIPNPLSYQQGHPVQADAHVPSANQGWDTLLAEIGQERARRDKEKVLVDNLPVGGSLIACESLADSSVYIHLQPLSSSWPHQGNIPHNTDTHDEASGALGAMFGSLSRNFAVVTHTLKSGIEQNAEEMKQLRLEIRAQRQAASQGQSASFPATSQSGAHISGSRRNTPKKPIPIDPYSKEPEHVNFRQKIKRHLLHLLKIEGYPHLRRIHPPPTDQENELSRNSPFNRHCINVFAKHFRHSVVTDRWYSYPQIPEKYLPIEYIELSLYLHLKHVKGEYRAFVTHPSISKRLQQLQNSSRSTRKTRLFNARLKVVLQESYMAHHIDLMKNMGSQAVSSDESEPEGPDDQDDPHAEEASVHSHKSFVRITPAWRSDDLSRFMHNLDTVIQRRREPRIGHRAIRGQQPRHRKHSDMVNLKSVAPPGLPCNCYKPEWLASLDNEEIKKLEMKEQHYVFRVGTDQPVATSNFTTQHTGMPPPVQSVAAGSTHADCAQFSFGVLPSDLAAPASVSSSRPIHKLTSRRQLSKTPFLFSFPETDPVQSHVEYPTSFPFSDSNLGHESMQETVPPLSDQGVDGSLLMESAAHLTPTPQSIPPSPKKLSPLSSQHTPCDSSNLAGATQETLETNSPTPTLANFTVSTEVTEQPVQFFRSPILLASQEPGGMSESVLWREDSETRQQSVDTTDDDTEDFTEALYDVVDNSDDEGDL</sequence>
<dbReference type="Proteomes" id="UP000008064">
    <property type="component" value="Unassembled WGS sequence"/>
</dbReference>
<dbReference type="GO" id="GO:0016197">
    <property type="term" value="P:endosomal transport"/>
    <property type="evidence" value="ECO:0007669"/>
    <property type="project" value="TreeGrafter"/>
</dbReference>
<reference evidence="3" key="1">
    <citation type="submission" date="2011-04" db="EMBL/GenBank/DDBJ databases">
        <title>Evolution of plant cell wall degrading machinery underlies the functional diversity of forest fungi.</title>
        <authorList>
            <consortium name="US DOE Joint Genome Institute (JGI-PGF)"/>
            <person name="Eastwood D.C."/>
            <person name="Floudas D."/>
            <person name="Binder M."/>
            <person name="Majcherczyk A."/>
            <person name="Schneider P."/>
            <person name="Aerts A."/>
            <person name="Asiegbu F.O."/>
            <person name="Baker S.E."/>
            <person name="Barry K."/>
            <person name="Bendiksby M."/>
            <person name="Blumentritt M."/>
            <person name="Coutinho P.M."/>
            <person name="Cullen D."/>
            <person name="Cullen D."/>
            <person name="Gathman A."/>
            <person name="Goodell B."/>
            <person name="Henrissat B."/>
            <person name="Ihrmark K."/>
            <person name="Kauserud H."/>
            <person name="Kohler A."/>
            <person name="LaButti K."/>
            <person name="Lapidus A."/>
            <person name="Lavin J.L."/>
            <person name="Lee Y.-H."/>
            <person name="Lindquist E."/>
            <person name="Lilly W."/>
            <person name="Lucas S."/>
            <person name="Morin E."/>
            <person name="Murat C."/>
            <person name="Oguiza J.A."/>
            <person name="Park J."/>
            <person name="Pisabarro A.G."/>
            <person name="Riley R."/>
            <person name="Rosling A."/>
            <person name="Salamov A."/>
            <person name="Schmidt O."/>
            <person name="Schmutz J."/>
            <person name="Skrede I."/>
            <person name="Stenlid J."/>
            <person name="Wiebenga A."/>
            <person name="Xie X."/>
            <person name="Kues U."/>
            <person name="Hibbett D.S."/>
            <person name="Hoffmeister D."/>
            <person name="Hogberg N."/>
            <person name="Martin F."/>
            <person name="Grigoriev I.V."/>
            <person name="Watkinson S.C."/>
        </authorList>
    </citation>
    <scope>NUCLEOTIDE SEQUENCE</scope>
    <source>
        <strain evidence="3">S7.9</strain>
    </source>
</reference>
<feature type="region of interest" description="Disordered" evidence="1">
    <location>
        <begin position="1153"/>
        <end position="1174"/>
    </location>
</feature>
<dbReference type="KEGG" id="sla:SERLADRAFT_431647"/>
<feature type="domain" description="EH" evidence="2">
    <location>
        <begin position="476"/>
        <end position="562"/>
    </location>
</feature>
<dbReference type="OrthoDB" id="2658401at2759"/>
<dbReference type="RefSeq" id="XP_007312059.1">
    <property type="nucleotide sequence ID" value="XM_007311997.1"/>
</dbReference>
<dbReference type="PANTHER" id="PTHR11216:SF170">
    <property type="entry name" value="DYNAMIN ASSOCIATED PROTEIN 160, ISOFORM D"/>
    <property type="match status" value="1"/>
</dbReference>
<feature type="region of interest" description="Disordered" evidence="1">
    <location>
        <begin position="1"/>
        <end position="75"/>
    </location>
</feature>
<feature type="compositionally biased region" description="Low complexity" evidence="1">
    <location>
        <begin position="739"/>
        <end position="750"/>
    </location>
</feature>
<evidence type="ECO:0000313" key="3">
    <source>
        <dbReference type="EMBL" id="EGO30175.1"/>
    </source>
</evidence>
<dbReference type="GO" id="GO:0005886">
    <property type="term" value="C:plasma membrane"/>
    <property type="evidence" value="ECO:0007669"/>
    <property type="project" value="TreeGrafter"/>
</dbReference>
<feature type="region of interest" description="Disordered" evidence="1">
    <location>
        <begin position="220"/>
        <end position="246"/>
    </location>
</feature>
<dbReference type="SMART" id="SM00027">
    <property type="entry name" value="EH"/>
    <property type="match status" value="2"/>
</dbReference>
<feature type="region of interest" description="Disordered" evidence="1">
    <location>
        <begin position="263"/>
        <end position="293"/>
    </location>
</feature>
<feature type="compositionally biased region" description="Acidic residues" evidence="1">
    <location>
        <begin position="939"/>
        <end position="950"/>
    </location>
</feature>
<feature type="compositionally biased region" description="Acidic residues" evidence="1">
    <location>
        <begin position="1281"/>
        <end position="1290"/>
    </location>
</feature>
<evidence type="ECO:0000256" key="1">
    <source>
        <dbReference type="SAM" id="MobiDB-lite"/>
    </source>
</evidence>
<dbReference type="HOGENOM" id="CLU_261091_0_0_1"/>
<accession>F8ND91</accession>
<dbReference type="InterPro" id="IPR000261">
    <property type="entry name" value="EH_dom"/>
</dbReference>
<feature type="region of interest" description="Disordered" evidence="1">
    <location>
        <begin position="738"/>
        <end position="781"/>
    </location>
</feature>
<feature type="region of interest" description="Disordered" evidence="1">
    <location>
        <begin position="1266"/>
        <end position="1306"/>
    </location>
</feature>
<organism>
    <name type="scientific">Serpula lacrymans var. lacrymans (strain S7.9)</name>
    <name type="common">Dry rot fungus</name>
    <dbReference type="NCBI Taxonomy" id="578457"/>
    <lineage>
        <taxon>Eukaryota</taxon>
        <taxon>Fungi</taxon>
        <taxon>Dikarya</taxon>
        <taxon>Basidiomycota</taxon>
        <taxon>Agaricomycotina</taxon>
        <taxon>Agaricomycetes</taxon>
        <taxon>Agaricomycetidae</taxon>
        <taxon>Boletales</taxon>
        <taxon>Coniophorineae</taxon>
        <taxon>Serpulaceae</taxon>
        <taxon>Serpula</taxon>
    </lineage>
</organism>
<dbReference type="PROSITE" id="PS50031">
    <property type="entry name" value="EH"/>
    <property type="match status" value="2"/>
</dbReference>
<gene>
    <name evidence="3" type="ORF">SERLADRAFT_431647</name>
</gene>
<dbReference type="PANTHER" id="PTHR11216">
    <property type="entry name" value="EH DOMAIN"/>
    <property type="match status" value="1"/>
</dbReference>